<dbReference type="RefSeq" id="XP_033568854.1">
    <property type="nucleotide sequence ID" value="XM_033721483.1"/>
</dbReference>
<reference evidence="4" key="3">
    <citation type="submission" date="2025-04" db="UniProtKB">
        <authorList>
            <consortium name="RefSeq"/>
        </authorList>
    </citation>
    <scope>IDENTIFICATION</scope>
    <source>
        <strain evidence="4">CBS 304.34</strain>
    </source>
</reference>
<dbReference type="InterPro" id="IPR009799">
    <property type="entry name" value="EthD_dom"/>
</dbReference>
<dbReference type="PANTHER" id="PTHR40260">
    <property type="entry name" value="BLR8190 PROTEIN"/>
    <property type="match status" value="1"/>
</dbReference>
<dbReference type="InterPro" id="IPR011008">
    <property type="entry name" value="Dimeric_a/b-barrel"/>
</dbReference>
<name>A0A6A6XZQ8_9PEZI</name>
<accession>A0A6A6XZQ8</accession>
<dbReference type="Gene3D" id="3.30.70.100">
    <property type="match status" value="1"/>
</dbReference>
<reference evidence="4" key="2">
    <citation type="submission" date="2020-04" db="EMBL/GenBank/DDBJ databases">
        <authorList>
            <consortium name="NCBI Genome Project"/>
        </authorList>
    </citation>
    <scope>NUCLEOTIDE SEQUENCE</scope>
    <source>
        <strain evidence="4">CBS 304.34</strain>
    </source>
</reference>
<evidence type="ECO:0000256" key="1">
    <source>
        <dbReference type="ARBA" id="ARBA00005986"/>
    </source>
</evidence>
<dbReference type="PANTHER" id="PTHR40260:SF2">
    <property type="entry name" value="BLR8190 PROTEIN"/>
    <property type="match status" value="1"/>
</dbReference>
<dbReference type="NCBIfam" id="TIGR02118">
    <property type="entry name" value="EthD family reductase"/>
    <property type="match status" value="1"/>
</dbReference>
<protein>
    <recommendedName>
        <fullName evidence="5">Ethyl tert-butyl ether degradation EthD</fullName>
    </recommendedName>
</protein>
<evidence type="ECO:0008006" key="5">
    <source>
        <dbReference type="Google" id="ProtNLM"/>
    </source>
</evidence>
<organism evidence="2">
    <name type="scientific">Mytilinidion resinicola</name>
    <dbReference type="NCBI Taxonomy" id="574789"/>
    <lineage>
        <taxon>Eukaryota</taxon>
        <taxon>Fungi</taxon>
        <taxon>Dikarya</taxon>
        <taxon>Ascomycota</taxon>
        <taxon>Pezizomycotina</taxon>
        <taxon>Dothideomycetes</taxon>
        <taxon>Pleosporomycetidae</taxon>
        <taxon>Mytilinidiales</taxon>
        <taxon>Mytilinidiaceae</taxon>
        <taxon>Mytilinidion</taxon>
    </lineage>
</organism>
<evidence type="ECO:0000313" key="3">
    <source>
        <dbReference type="Proteomes" id="UP000504636"/>
    </source>
</evidence>
<proteinExistence type="inferred from homology"/>
<gene>
    <name evidence="2 4" type="ORF">BDZ99DRAFT_469391</name>
</gene>
<dbReference type="Proteomes" id="UP000504636">
    <property type="component" value="Unplaced"/>
</dbReference>
<dbReference type="GeneID" id="54462376"/>
<dbReference type="OrthoDB" id="4892971at2759"/>
<dbReference type="SUPFAM" id="SSF54909">
    <property type="entry name" value="Dimeric alpha+beta barrel"/>
    <property type="match status" value="1"/>
</dbReference>
<dbReference type="AlphaFoldDB" id="A0A6A6XZQ8"/>
<reference evidence="2 4" key="1">
    <citation type="journal article" date="2020" name="Stud. Mycol.">
        <title>101 Dothideomycetes genomes: a test case for predicting lifestyles and emergence of pathogens.</title>
        <authorList>
            <person name="Haridas S."/>
            <person name="Albert R."/>
            <person name="Binder M."/>
            <person name="Bloem J."/>
            <person name="Labutti K."/>
            <person name="Salamov A."/>
            <person name="Andreopoulos B."/>
            <person name="Baker S."/>
            <person name="Barry K."/>
            <person name="Bills G."/>
            <person name="Bluhm B."/>
            <person name="Cannon C."/>
            <person name="Castanera R."/>
            <person name="Culley D."/>
            <person name="Daum C."/>
            <person name="Ezra D."/>
            <person name="Gonzalez J."/>
            <person name="Henrissat B."/>
            <person name="Kuo A."/>
            <person name="Liang C."/>
            <person name="Lipzen A."/>
            <person name="Lutzoni F."/>
            <person name="Magnuson J."/>
            <person name="Mondo S."/>
            <person name="Nolan M."/>
            <person name="Ohm R."/>
            <person name="Pangilinan J."/>
            <person name="Park H.-J."/>
            <person name="Ramirez L."/>
            <person name="Alfaro M."/>
            <person name="Sun H."/>
            <person name="Tritt A."/>
            <person name="Yoshinaga Y."/>
            <person name="Zwiers L.-H."/>
            <person name="Turgeon B."/>
            <person name="Goodwin S."/>
            <person name="Spatafora J."/>
            <person name="Crous P."/>
            <person name="Grigoriev I."/>
        </authorList>
    </citation>
    <scope>NUCLEOTIDE SEQUENCE</scope>
    <source>
        <strain evidence="2 4">CBS 304.34</strain>
    </source>
</reference>
<dbReference type="GO" id="GO:0016491">
    <property type="term" value="F:oxidoreductase activity"/>
    <property type="evidence" value="ECO:0007669"/>
    <property type="project" value="InterPro"/>
</dbReference>
<keyword evidence="3" id="KW-1185">Reference proteome</keyword>
<sequence length="106" mass="11815">MPTVISIFYPRTATSTFDLDYYLSSHLPLVVGYWYPRGLQRYHVETYAEGPYTVKAELVWDSLDAFKAAAGVEEEIGAIFADAKNYSNEAPVQLFGEVVGSGEKPK</sequence>
<dbReference type="EMBL" id="MU003727">
    <property type="protein sequence ID" value="KAF2801890.1"/>
    <property type="molecule type" value="Genomic_DNA"/>
</dbReference>
<comment type="similarity">
    <text evidence="1">Belongs to the tpcK family.</text>
</comment>
<evidence type="ECO:0000313" key="4">
    <source>
        <dbReference type="RefSeq" id="XP_033568854.1"/>
    </source>
</evidence>
<evidence type="ECO:0000313" key="2">
    <source>
        <dbReference type="EMBL" id="KAF2801890.1"/>
    </source>
</evidence>